<dbReference type="Proteomes" id="UP001631969">
    <property type="component" value="Unassembled WGS sequence"/>
</dbReference>
<keyword evidence="2" id="KW-1185">Reference proteome</keyword>
<gene>
    <name evidence="1" type="ORF">ACI1P1_02505</name>
</gene>
<keyword evidence="1" id="KW-0378">Hydrolase</keyword>
<accession>A0ACC7NSZ5</accession>
<comment type="caution">
    <text evidence="1">The sequence shown here is derived from an EMBL/GenBank/DDBJ whole genome shotgun (WGS) entry which is preliminary data.</text>
</comment>
<sequence>MTITRRSTTWLRLLLAAALAAAVWTGGLISPSRGLAAGENLLANPGFEAGDANWEKWGSPLVTTGAAHSGSKSLLVKRNTGGASMSVAVQPGKTYRVGLWVKFAAAGVSTHTISMDSFGTQQGQQSLTFSGSTEWEYKQLLYTPPQGVQHIRISFWNSTAADYYMDDAVIRENVDIENPSTPGQWQTEHRPDSLTLRWEGSTDDIGVASYELSYKKVADPQWTTLPVPHTTGQTAYTHTLSGLDSYTVYAIRLLALDGAGNRSAPLLGLEATPGPNLVANPDLESGSVTPWEVWKSLSVTESSPHNGQYALWIKHLTGGGTKKITAEPNTSYLFSYWSRFSSQPGGWFGLDGTFMGPVETRTPILPEPTLTWSYTERPLRSGPADGLLRLSVWNNTGVDMFMDDVFIGKMPELPGSLEPSVPGGLAVISTDGVSASLQWNPPAAPLGITGYKISYKKTTGSQWSELTLPPTTGNPHVVFKLEGLSPETQYDIKVQALSEGTLISAAAAVQALTTAMLPVNPNASPEAAALLARLYALIGNGVLTGQHNYYEEPERWYDEAAELSGFYPALWGSDFAYYTGGDFAGLRQAMTDTAIAKGQQGVVIALTFHQPRPSDSATAGWESVTADVTEAEMQEIVTPGTVLYSRWEAQMDEVAGYLAQLRDEGVPVLWRPYHEMNAEFFWWGARPELFKQLWINTYQRLAVHHGLNNLIWLWNPNAESAWAYDSTPYYPGHQYVDVLAMDIYNNDYRDSYYDKLAQLSGGRPIAIGENGELPDMDMLAAKQSRYVYFMTWPGYLTDKNSLSQIQAVYAHPRAVNQGPTPNGPYVPPPVDSYIIDDFEQYGGSDGSLRSKWQRNTSGNALTVTLSTYGISSGAYGLKLDYTVGNPGYAGAFRSLGAEWPGMEAIEFWLTPDGSNRQLAVQFHETNGEVWEAGYKLAGTTPVLVRLPFTAFARPGWSTGGNGVIDLGSIKEFAFYIAQGSGSQGSGTLFIDNIRAVKLPVPE</sequence>
<organism evidence="1 2">
    <name type="scientific">Paenibacillus mesotrionivorans</name>
    <dbReference type="NCBI Taxonomy" id="3160968"/>
    <lineage>
        <taxon>Bacteria</taxon>
        <taxon>Bacillati</taxon>
        <taxon>Bacillota</taxon>
        <taxon>Bacilli</taxon>
        <taxon>Bacillales</taxon>
        <taxon>Paenibacillaceae</taxon>
        <taxon>Paenibacillus</taxon>
    </lineage>
</organism>
<evidence type="ECO:0000313" key="1">
    <source>
        <dbReference type="EMBL" id="MFM9327161.1"/>
    </source>
</evidence>
<reference evidence="1" key="1">
    <citation type="submission" date="2024-12" db="EMBL/GenBank/DDBJ databases">
        <authorList>
            <person name="Wu N."/>
        </authorList>
    </citation>
    <scope>NUCLEOTIDE SEQUENCE</scope>
    <source>
        <strain evidence="1">P15</strain>
    </source>
</reference>
<proteinExistence type="predicted"/>
<evidence type="ECO:0000313" key="2">
    <source>
        <dbReference type="Proteomes" id="UP001631969"/>
    </source>
</evidence>
<name>A0ACC7NSZ5_9BACL</name>
<dbReference type="EMBL" id="JBJURJ010000001">
    <property type="protein sequence ID" value="MFM9327161.1"/>
    <property type="molecule type" value="Genomic_DNA"/>
</dbReference>
<protein>
    <submittedName>
        <fullName evidence="1">Glycosyl hydrolase</fullName>
    </submittedName>
</protein>